<feature type="domain" description="FAD-binding" evidence="1">
    <location>
        <begin position="11"/>
        <end position="323"/>
    </location>
</feature>
<evidence type="ECO:0000313" key="2">
    <source>
        <dbReference type="EMBL" id="SEM13032.1"/>
    </source>
</evidence>
<dbReference type="Gene3D" id="3.50.50.60">
    <property type="entry name" value="FAD/NAD(P)-binding domain"/>
    <property type="match status" value="1"/>
</dbReference>
<reference evidence="3" key="1">
    <citation type="submission" date="2016-10" db="EMBL/GenBank/DDBJ databases">
        <authorList>
            <person name="Varghese N."/>
            <person name="Submissions S."/>
        </authorList>
    </citation>
    <scope>NUCLEOTIDE SEQUENCE [LARGE SCALE GENOMIC DNA]</scope>
    <source>
        <strain evidence="3">DSM 44675</strain>
    </source>
</reference>
<dbReference type="Gene3D" id="3.30.9.10">
    <property type="entry name" value="D-Amino Acid Oxidase, subunit A, domain 2"/>
    <property type="match status" value="1"/>
</dbReference>
<protein>
    <submittedName>
        <fullName evidence="2">2-polyprenyl-6-methoxyphenol hydroxylase</fullName>
    </submittedName>
</protein>
<dbReference type="InterPro" id="IPR036188">
    <property type="entry name" value="FAD/NAD-bd_sf"/>
</dbReference>
<accession>A0A1H7VUL0</accession>
<organism evidence="2 3">
    <name type="scientific">Rhodococcus maanshanensis</name>
    <dbReference type="NCBI Taxonomy" id="183556"/>
    <lineage>
        <taxon>Bacteria</taxon>
        <taxon>Bacillati</taxon>
        <taxon>Actinomycetota</taxon>
        <taxon>Actinomycetes</taxon>
        <taxon>Mycobacteriales</taxon>
        <taxon>Nocardiaceae</taxon>
        <taxon>Rhodococcus</taxon>
    </lineage>
</organism>
<dbReference type="OrthoDB" id="3356051at2"/>
<dbReference type="EMBL" id="FOAW01000023">
    <property type="protein sequence ID" value="SEM13032.1"/>
    <property type="molecule type" value="Genomic_DNA"/>
</dbReference>
<keyword evidence="3" id="KW-1185">Reference proteome</keyword>
<sequence>MIESTTARSGNVLISGAGLAGPALAFWLHRFGFSATVVERAPGLREGGQAVDFRGAAHLQMLTRMGLLDEIRELRTPGGRLNVIDADGRTLASLPPEFTGGDVEIQRGDLAQLLFDKTEAYTEYVFGDSITGLTDTDEGVHVTFEHGAPRTFDLVIGADGLHSNVRKLTFGDESRFLTQSGYYVAIFNAPNTIDLGDDTVLYNEPGVGVMAYGTRSGDECEVMCLFESAPIDYDHRDIDQQKRILADVMAGVGWRTQTLMRELESATSFYFDSISVVEMDRYSQGRIALIGDAGYGATCGGMGAGMSLISAYVLAAELAAADGDHRAAFARYEEQIRGYATACQKVAKGAGPFLAPPTAKKLGQRNRMYKVLTFGPLSGLLAWISTRAANAIDVSRYESVPERVRATS</sequence>
<dbReference type="InterPro" id="IPR051704">
    <property type="entry name" value="FAD_aromatic-hydroxylase"/>
</dbReference>
<dbReference type="Proteomes" id="UP000198677">
    <property type="component" value="Unassembled WGS sequence"/>
</dbReference>
<dbReference type="Pfam" id="PF01494">
    <property type="entry name" value="FAD_binding_3"/>
    <property type="match status" value="1"/>
</dbReference>
<dbReference type="PRINTS" id="PR00420">
    <property type="entry name" value="RNGMNOXGNASE"/>
</dbReference>
<evidence type="ECO:0000313" key="3">
    <source>
        <dbReference type="Proteomes" id="UP000198677"/>
    </source>
</evidence>
<dbReference type="InterPro" id="IPR002938">
    <property type="entry name" value="FAD-bd"/>
</dbReference>
<dbReference type="PANTHER" id="PTHR46865:SF2">
    <property type="entry name" value="MONOOXYGENASE"/>
    <property type="match status" value="1"/>
</dbReference>
<dbReference type="SUPFAM" id="SSF51905">
    <property type="entry name" value="FAD/NAD(P)-binding domain"/>
    <property type="match status" value="1"/>
</dbReference>
<dbReference type="RefSeq" id="WP_072753804.1">
    <property type="nucleotide sequence ID" value="NZ_FOAW01000023.1"/>
</dbReference>
<dbReference type="GO" id="GO:0071949">
    <property type="term" value="F:FAD binding"/>
    <property type="evidence" value="ECO:0007669"/>
    <property type="project" value="InterPro"/>
</dbReference>
<dbReference type="PANTHER" id="PTHR46865">
    <property type="entry name" value="OXIDOREDUCTASE-RELATED"/>
    <property type="match status" value="1"/>
</dbReference>
<dbReference type="AlphaFoldDB" id="A0A1H7VUL0"/>
<evidence type="ECO:0000259" key="1">
    <source>
        <dbReference type="Pfam" id="PF01494"/>
    </source>
</evidence>
<name>A0A1H7VUL0_9NOCA</name>
<proteinExistence type="predicted"/>
<gene>
    <name evidence="2" type="ORF">SAMN05444583_12358</name>
</gene>